<comment type="caution">
    <text evidence="1">The sequence shown here is derived from an EMBL/GenBank/DDBJ whole genome shotgun (WGS) entry which is preliminary data.</text>
</comment>
<accession>A0A4U6D074</accession>
<name>A0A4U6D074_9BACT</name>
<dbReference type="EMBL" id="SZVO01000012">
    <property type="protein sequence ID" value="TKT89507.1"/>
    <property type="molecule type" value="Genomic_DNA"/>
</dbReference>
<sequence length="63" mass="6959">MTVLRDKLKRGDLAVIATIAGVSYDTARQTLSSGRRNNKAVQQVAAELIADREKLSKKFQKKA</sequence>
<proteinExistence type="predicted"/>
<dbReference type="Proteomes" id="UP000304900">
    <property type="component" value="Unassembled WGS sequence"/>
</dbReference>
<evidence type="ECO:0000313" key="2">
    <source>
        <dbReference type="Proteomes" id="UP000304900"/>
    </source>
</evidence>
<gene>
    <name evidence="1" type="ORF">FDK13_24500</name>
</gene>
<organism evidence="1 2">
    <name type="scientific">Dyadobacter frigoris</name>
    <dbReference type="NCBI Taxonomy" id="2576211"/>
    <lineage>
        <taxon>Bacteria</taxon>
        <taxon>Pseudomonadati</taxon>
        <taxon>Bacteroidota</taxon>
        <taxon>Cytophagia</taxon>
        <taxon>Cytophagales</taxon>
        <taxon>Spirosomataceae</taxon>
        <taxon>Dyadobacter</taxon>
    </lineage>
</organism>
<protein>
    <submittedName>
        <fullName evidence="1">Uncharacterized protein</fullName>
    </submittedName>
</protein>
<dbReference type="RefSeq" id="WP_137342644.1">
    <property type="nucleotide sequence ID" value="NZ_SZVO01000012.1"/>
</dbReference>
<evidence type="ECO:0000313" key="1">
    <source>
        <dbReference type="EMBL" id="TKT89507.1"/>
    </source>
</evidence>
<keyword evidence="2" id="KW-1185">Reference proteome</keyword>
<dbReference type="AlphaFoldDB" id="A0A4U6D074"/>
<reference evidence="1 2" key="1">
    <citation type="submission" date="2019-05" db="EMBL/GenBank/DDBJ databases">
        <title>Dyadobacter AR-3-8 sp. nov., isolated from arctic soil.</title>
        <authorList>
            <person name="Chaudhary D.K."/>
        </authorList>
    </citation>
    <scope>NUCLEOTIDE SEQUENCE [LARGE SCALE GENOMIC DNA]</scope>
    <source>
        <strain evidence="1 2">AR-3-8</strain>
    </source>
</reference>
<dbReference type="OrthoDB" id="676289at2"/>